<sequence>MWKSMKMKQILLITDGCSNKGSDPVQVARMARTAGVAINVIGIVDGGDLGSAGRREAEAIAEAGGGLSRIVEAKQLAMTMHMMTKHTMQMTIQQVVSQELKQLIGTDAEGLPPERRTEVAEMVDRLSDEAMLKLVLLIDTSASMHEKLPAVREAIRDLQIGLDVRKGSHQVAIFTFPGSATEDVRLVTSFSGTPELSRLSDALRAQGGTPTGPAIERALELFAGDRLATNNQRGEDERDGDMAAYVV</sequence>
<dbReference type="Pfam" id="PF00092">
    <property type="entry name" value="VWA"/>
    <property type="match status" value="1"/>
</dbReference>
<dbReference type="PROSITE" id="PS50234">
    <property type="entry name" value="VWFA"/>
    <property type="match status" value="2"/>
</dbReference>
<comment type="caution">
    <text evidence="2">The sequence shown here is derived from an EMBL/GenBank/DDBJ whole genome shotgun (WGS) entry which is preliminary data.</text>
</comment>
<evidence type="ECO:0000313" key="3">
    <source>
        <dbReference type="Proteomes" id="UP001597343"/>
    </source>
</evidence>
<dbReference type="RefSeq" id="WP_386046038.1">
    <property type="nucleotide sequence ID" value="NZ_JBHUIO010000005.1"/>
</dbReference>
<evidence type="ECO:0000259" key="1">
    <source>
        <dbReference type="PROSITE" id="PS50234"/>
    </source>
</evidence>
<dbReference type="EMBL" id="JBHUIO010000005">
    <property type="protein sequence ID" value="MFD2170256.1"/>
    <property type="molecule type" value="Genomic_DNA"/>
</dbReference>
<dbReference type="SUPFAM" id="SSF53300">
    <property type="entry name" value="vWA-like"/>
    <property type="match status" value="2"/>
</dbReference>
<dbReference type="Proteomes" id="UP001597343">
    <property type="component" value="Unassembled WGS sequence"/>
</dbReference>
<feature type="domain" description="VWFA" evidence="1">
    <location>
        <begin position="133"/>
        <end position="247"/>
    </location>
</feature>
<dbReference type="Gene3D" id="3.40.50.410">
    <property type="entry name" value="von Willebrand factor, type A domain"/>
    <property type="match status" value="1"/>
</dbReference>
<organism evidence="2 3">
    <name type="scientific">Tumebacillus lipolyticus</name>
    <dbReference type="NCBI Taxonomy" id="1280370"/>
    <lineage>
        <taxon>Bacteria</taxon>
        <taxon>Bacillati</taxon>
        <taxon>Bacillota</taxon>
        <taxon>Bacilli</taxon>
        <taxon>Bacillales</taxon>
        <taxon>Alicyclobacillaceae</taxon>
        <taxon>Tumebacillus</taxon>
    </lineage>
</organism>
<keyword evidence="3" id="KW-1185">Reference proteome</keyword>
<accession>A0ABW4ZXA9</accession>
<protein>
    <submittedName>
        <fullName evidence="2">VWA domain-containing protein</fullName>
    </submittedName>
</protein>
<proteinExistence type="predicted"/>
<feature type="domain" description="VWFA" evidence="1">
    <location>
        <begin position="1"/>
        <end position="100"/>
    </location>
</feature>
<reference evidence="3" key="1">
    <citation type="journal article" date="2019" name="Int. J. Syst. Evol. Microbiol.">
        <title>The Global Catalogue of Microorganisms (GCM) 10K type strain sequencing project: providing services to taxonomists for standard genome sequencing and annotation.</title>
        <authorList>
            <consortium name="The Broad Institute Genomics Platform"/>
            <consortium name="The Broad Institute Genome Sequencing Center for Infectious Disease"/>
            <person name="Wu L."/>
            <person name="Ma J."/>
        </authorList>
    </citation>
    <scope>NUCLEOTIDE SEQUENCE [LARGE SCALE GENOMIC DNA]</scope>
    <source>
        <strain evidence="3">CGMCC 1.13574</strain>
    </source>
</reference>
<gene>
    <name evidence="2" type="ORF">ACFSOY_09620</name>
</gene>
<evidence type="ECO:0000313" key="2">
    <source>
        <dbReference type="EMBL" id="MFD2170256.1"/>
    </source>
</evidence>
<name>A0ABW4ZXA9_9BACL</name>
<dbReference type="InterPro" id="IPR036465">
    <property type="entry name" value="vWFA_dom_sf"/>
</dbReference>
<dbReference type="CDD" id="cd00198">
    <property type="entry name" value="vWFA"/>
    <property type="match status" value="1"/>
</dbReference>
<dbReference type="InterPro" id="IPR002035">
    <property type="entry name" value="VWF_A"/>
</dbReference>